<gene>
    <name evidence="2" type="ORF">EVAR_21658_1</name>
</gene>
<dbReference type="Proteomes" id="UP000299102">
    <property type="component" value="Unassembled WGS sequence"/>
</dbReference>
<sequence length="317" mass="35224">MSEAEETCIFIPDKHMPRITALNCETRTEKLQSVACPPRGRIEFVDDYDVIRWRRFGAGRQPRPINLLTTNKTGYVLHAQGRHAHGKAAGQGGQHYDPTSLSRERSLQADLATAARTDSCLTDTEAGGTASVLYSLTYHGNTNDVICLVSNIGPSNLFQLRSLEENELQQIVTKEQIDSGIFTERIGDIGRGAARSIPSTSVELEAALRKKKTSASALTFETESEQRSASHDRAKRRSIQSMRLAPPAMCSGKLHIPSTAIIAVLRKLRDRSISKLQWTEAADSCRQMLKYLPFRLENCRFADRGAGAERILLNFNH</sequence>
<feature type="region of interest" description="Disordered" evidence="1">
    <location>
        <begin position="218"/>
        <end position="241"/>
    </location>
</feature>
<accession>A0A4C1VJD5</accession>
<evidence type="ECO:0000313" key="2">
    <source>
        <dbReference type="EMBL" id="GBP37815.1"/>
    </source>
</evidence>
<name>A0A4C1VJD5_EUMVA</name>
<evidence type="ECO:0000256" key="1">
    <source>
        <dbReference type="SAM" id="MobiDB-lite"/>
    </source>
</evidence>
<dbReference type="AlphaFoldDB" id="A0A4C1VJD5"/>
<protein>
    <submittedName>
        <fullName evidence="2">Uncharacterized protein</fullName>
    </submittedName>
</protein>
<keyword evidence="3" id="KW-1185">Reference proteome</keyword>
<evidence type="ECO:0000313" key="3">
    <source>
        <dbReference type="Proteomes" id="UP000299102"/>
    </source>
</evidence>
<dbReference type="EMBL" id="BGZK01000339">
    <property type="protein sequence ID" value="GBP37815.1"/>
    <property type="molecule type" value="Genomic_DNA"/>
</dbReference>
<proteinExistence type="predicted"/>
<comment type="caution">
    <text evidence="2">The sequence shown here is derived from an EMBL/GenBank/DDBJ whole genome shotgun (WGS) entry which is preliminary data.</text>
</comment>
<feature type="region of interest" description="Disordered" evidence="1">
    <location>
        <begin position="82"/>
        <end position="101"/>
    </location>
</feature>
<reference evidence="2 3" key="1">
    <citation type="journal article" date="2019" name="Commun. Biol.">
        <title>The bagworm genome reveals a unique fibroin gene that provides high tensile strength.</title>
        <authorList>
            <person name="Kono N."/>
            <person name="Nakamura H."/>
            <person name="Ohtoshi R."/>
            <person name="Tomita M."/>
            <person name="Numata K."/>
            <person name="Arakawa K."/>
        </authorList>
    </citation>
    <scope>NUCLEOTIDE SEQUENCE [LARGE SCALE GENOMIC DNA]</scope>
</reference>
<organism evidence="2 3">
    <name type="scientific">Eumeta variegata</name>
    <name type="common">Bagworm moth</name>
    <name type="synonym">Eumeta japonica</name>
    <dbReference type="NCBI Taxonomy" id="151549"/>
    <lineage>
        <taxon>Eukaryota</taxon>
        <taxon>Metazoa</taxon>
        <taxon>Ecdysozoa</taxon>
        <taxon>Arthropoda</taxon>
        <taxon>Hexapoda</taxon>
        <taxon>Insecta</taxon>
        <taxon>Pterygota</taxon>
        <taxon>Neoptera</taxon>
        <taxon>Endopterygota</taxon>
        <taxon>Lepidoptera</taxon>
        <taxon>Glossata</taxon>
        <taxon>Ditrysia</taxon>
        <taxon>Tineoidea</taxon>
        <taxon>Psychidae</taxon>
        <taxon>Oiketicinae</taxon>
        <taxon>Eumeta</taxon>
    </lineage>
</organism>